<dbReference type="InterPro" id="IPR038501">
    <property type="entry name" value="Spore_GerAC_C_sf"/>
</dbReference>
<dbReference type="PROSITE" id="PS51257">
    <property type="entry name" value="PROKAR_LIPOPROTEIN"/>
    <property type="match status" value="1"/>
</dbReference>
<evidence type="ECO:0000256" key="5">
    <source>
        <dbReference type="ARBA" id="ARBA00023136"/>
    </source>
</evidence>
<evidence type="ECO:0000259" key="8">
    <source>
        <dbReference type="Pfam" id="PF05504"/>
    </source>
</evidence>
<dbReference type="AlphaFoldDB" id="A0A9D1LL08"/>
<feature type="domain" description="Spore germination protein N-terminal" evidence="9">
    <location>
        <begin position="19"/>
        <end position="185"/>
    </location>
</feature>
<dbReference type="InterPro" id="IPR057336">
    <property type="entry name" value="GerAC_N"/>
</dbReference>
<evidence type="ECO:0000256" key="3">
    <source>
        <dbReference type="ARBA" id="ARBA00022544"/>
    </source>
</evidence>
<proteinExistence type="inferred from homology"/>
<reference evidence="10" key="1">
    <citation type="submission" date="2020-10" db="EMBL/GenBank/DDBJ databases">
        <authorList>
            <person name="Gilroy R."/>
        </authorList>
    </citation>
    <scope>NUCLEOTIDE SEQUENCE</scope>
    <source>
        <strain evidence="10">CHK191-8634</strain>
    </source>
</reference>
<evidence type="ECO:0000256" key="2">
    <source>
        <dbReference type="ARBA" id="ARBA00007886"/>
    </source>
</evidence>
<evidence type="ECO:0000313" key="10">
    <source>
        <dbReference type="EMBL" id="HIU42686.1"/>
    </source>
</evidence>
<comment type="caution">
    <text evidence="10">The sequence shown here is derived from an EMBL/GenBank/DDBJ whole genome shotgun (WGS) entry which is preliminary data.</text>
</comment>
<dbReference type="EMBL" id="DVMR01000001">
    <property type="protein sequence ID" value="HIU42686.1"/>
    <property type="molecule type" value="Genomic_DNA"/>
</dbReference>
<dbReference type="Pfam" id="PF05504">
    <property type="entry name" value="Spore_GerAC"/>
    <property type="match status" value="1"/>
</dbReference>
<dbReference type="PANTHER" id="PTHR35789:SF1">
    <property type="entry name" value="SPORE GERMINATION PROTEIN B3"/>
    <property type="match status" value="1"/>
</dbReference>
<dbReference type="InterPro" id="IPR046953">
    <property type="entry name" value="Spore_GerAC-like_C"/>
</dbReference>
<dbReference type="Proteomes" id="UP000824073">
    <property type="component" value="Unassembled WGS sequence"/>
</dbReference>
<dbReference type="GO" id="GO:0009847">
    <property type="term" value="P:spore germination"/>
    <property type="evidence" value="ECO:0007669"/>
    <property type="project" value="InterPro"/>
</dbReference>
<organism evidence="10 11">
    <name type="scientific">Candidatus Ventrousia excrementavium</name>
    <dbReference type="NCBI Taxonomy" id="2840961"/>
    <lineage>
        <taxon>Bacteria</taxon>
        <taxon>Bacillati</taxon>
        <taxon>Bacillota</taxon>
        <taxon>Clostridia</taxon>
        <taxon>Eubacteriales</taxon>
        <taxon>Clostridiaceae</taxon>
        <taxon>Clostridiaceae incertae sedis</taxon>
        <taxon>Candidatus Ventrousia</taxon>
    </lineage>
</organism>
<sequence>MKKLLPLLAWCLMLCGCGDYRELDSRDIVAGMAVDRTDDGYSLLLEIADVTAGSDDNPGARWLGLQGTSLAAAIENGAGGTGRQAYLGHTQMVIVGDETARSGIDDLLGYFQRTADVHMTLAMAVADGEAAEVYRQNEDETHAAFDLARAAVQAGKTGLAPAMPLYRFVADRLDEGVEGILPCVTQTDAGAHVTGAALFRGDVLAGRLDGELTQTLLMARGLLDRGVLTVGGGEDAVSFDIRSCSVDLKTGGQPDQIEAQYTISLTLELSQSGQDGELSAERRREYEQLAARTVEERFQTLCMELQNNYRVDSLGIGRQIHRRDPVLWAQVGPDWGSAFSDCRITAQVDAALLGGGRSLE</sequence>
<dbReference type="Gene3D" id="3.30.300.210">
    <property type="entry name" value="Nutrient germinant receptor protein C, domain 3"/>
    <property type="match status" value="1"/>
</dbReference>
<evidence type="ECO:0000313" key="11">
    <source>
        <dbReference type="Proteomes" id="UP000824073"/>
    </source>
</evidence>
<evidence type="ECO:0000256" key="4">
    <source>
        <dbReference type="ARBA" id="ARBA00022729"/>
    </source>
</evidence>
<gene>
    <name evidence="10" type="ORF">IAB67_00120</name>
</gene>
<keyword evidence="3" id="KW-0309">Germination</keyword>
<keyword evidence="5" id="KW-0472">Membrane</keyword>
<evidence type="ECO:0000256" key="7">
    <source>
        <dbReference type="ARBA" id="ARBA00023288"/>
    </source>
</evidence>
<evidence type="ECO:0000256" key="1">
    <source>
        <dbReference type="ARBA" id="ARBA00004635"/>
    </source>
</evidence>
<keyword evidence="4" id="KW-0732">Signal</keyword>
<accession>A0A9D1LL08</accession>
<keyword evidence="6" id="KW-0564">Palmitate</keyword>
<comment type="subcellular location">
    <subcellularLocation>
        <location evidence="1">Membrane</location>
        <topology evidence="1">Lipid-anchor</topology>
    </subcellularLocation>
</comment>
<dbReference type="InterPro" id="IPR008844">
    <property type="entry name" value="Spore_GerAC-like"/>
</dbReference>
<name>A0A9D1LL08_9CLOT</name>
<reference evidence="10" key="2">
    <citation type="journal article" date="2021" name="PeerJ">
        <title>Extensive microbial diversity within the chicken gut microbiome revealed by metagenomics and culture.</title>
        <authorList>
            <person name="Gilroy R."/>
            <person name="Ravi A."/>
            <person name="Getino M."/>
            <person name="Pursley I."/>
            <person name="Horton D.L."/>
            <person name="Alikhan N.F."/>
            <person name="Baker D."/>
            <person name="Gharbi K."/>
            <person name="Hall N."/>
            <person name="Watson M."/>
            <person name="Adriaenssens E.M."/>
            <person name="Foster-Nyarko E."/>
            <person name="Jarju S."/>
            <person name="Secka A."/>
            <person name="Antonio M."/>
            <person name="Oren A."/>
            <person name="Chaudhuri R.R."/>
            <person name="La Ragione R."/>
            <person name="Hildebrand F."/>
            <person name="Pallen M.J."/>
        </authorList>
    </citation>
    <scope>NUCLEOTIDE SEQUENCE</scope>
    <source>
        <strain evidence="10">CHK191-8634</strain>
    </source>
</reference>
<keyword evidence="7" id="KW-0449">Lipoprotein</keyword>
<evidence type="ECO:0000259" key="9">
    <source>
        <dbReference type="Pfam" id="PF25198"/>
    </source>
</evidence>
<comment type="similarity">
    <text evidence="2">Belongs to the GerABKC lipoprotein family.</text>
</comment>
<dbReference type="NCBIfam" id="TIGR02887">
    <property type="entry name" value="spore_ger_x_C"/>
    <property type="match status" value="1"/>
</dbReference>
<protein>
    <submittedName>
        <fullName evidence="10">Ger(X)C family spore germination protein</fullName>
    </submittedName>
</protein>
<dbReference type="Pfam" id="PF25198">
    <property type="entry name" value="Spore_GerAC_N"/>
    <property type="match status" value="1"/>
</dbReference>
<evidence type="ECO:0000256" key="6">
    <source>
        <dbReference type="ARBA" id="ARBA00023139"/>
    </source>
</evidence>
<dbReference type="PANTHER" id="PTHR35789">
    <property type="entry name" value="SPORE GERMINATION PROTEIN B3"/>
    <property type="match status" value="1"/>
</dbReference>
<dbReference type="GO" id="GO:0016020">
    <property type="term" value="C:membrane"/>
    <property type="evidence" value="ECO:0007669"/>
    <property type="project" value="UniProtKB-SubCell"/>
</dbReference>
<feature type="domain" description="Spore germination GerAC-like C-terminal" evidence="8">
    <location>
        <begin position="194"/>
        <end position="352"/>
    </location>
</feature>